<dbReference type="AlphaFoldDB" id="A0A067PHG5"/>
<dbReference type="OrthoDB" id="654211at2759"/>
<dbReference type="Pfam" id="PF07944">
    <property type="entry name" value="Beta-AFase-like_GH127_cat"/>
    <property type="match status" value="1"/>
</dbReference>
<evidence type="ECO:0000313" key="3">
    <source>
        <dbReference type="EMBL" id="KDQ54358.1"/>
    </source>
</evidence>
<dbReference type="Pfam" id="PF20737">
    <property type="entry name" value="Glyco_hydro127C"/>
    <property type="match status" value="1"/>
</dbReference>
<proteinExistence type="predicted"/>
<dbReference type="STRING" id="933084.A0A067PHG5"/>
<dbReference type="HOGENOM" id="CLU_013148_1_0_1"/>
<keyword evidence="3" id="KW-0378">Hydrolase</keyword>
<reference evidence="4" key="1">
    <citation type="journal article" date="2014" name="Proc. Natl. Acad. Sci. U.S.A.">
        <title>Extensive sampling of basidiomycete genomes demonstrates inadequacy of the white-rot/brown-rot paradigm for wood decay fungi.</title>
        <authorList>
            <person name="Riley R."/>
            <person name="Salamov A.A."/>
            <person name="Brown D.W."/>
            <person name="Nagy L.G."/>
            <person name="Floudas D."/>
            <person name="Held B.W."/>
            <person name="Levasseur A."/>
            <person name="Lombard V."/>
            <person name="Morin E."/>
            <person name="Otillar R."/>
            <person name="Lindquist E.A."/>
            <person name="Sun H."/>
            <person name="LaButti K.M."/>
            <person name="Schmutz J."/>
            <person name="Jabbour D."/>
            <person name="Luo H."/>
            <person name="Baker S.E."/>
            <person name="Pisabarro A.G."/>
            <person name="Walton J.D."/>
            <person name="Blanchette R.A."/>
            <person name="Henrissat B."/>
            <person name="Martin F."/>
            <person name="Cullen D."/>
            <person name="Hibbett D.S."/>
            <person name="Grigoriev I.V."/>
        </authorList>
    </citation>
    <scope>NUCLEOTIDE SEQUENCE [LARGE SCALE GENOMIC DNA]</scope>
    <source>
        <strain evidence="4">MUCL 33604</strain>
    </source>
</reference>
<dbReference type="InterPro" id="IPR012878">
    <property type="entry name" value="Beta-AFase-like_GH127_cat"/>
</dbReference>
<dbReference type="SUPFAM" id="SSF48208">
    <property type="entry name" value="Six-hairpin glycosidases"/>
    <property type="match status" value="1"/>
</dbReference>
<dbReference type="EMBL" id="KL197729">
    <property type="protein sequence ID" value="KDQ54358.1"/>
    <property type="molecule type" value="Genomic_DNA"/>
</dbReference>
<feature type="domain" description="Non-reducing end beta-L-arabinofuranosidase-like GH127 catalytic" evidence="1">
    <location>
        <begin position="13"/>
        <end position="418"/>
    </location>
</feature>
<keyword evidence="4" id="KW-1185">Reference proteome</keyword>
<evidence type="ECO:0000259" key="2">
    <source>
        <dbReference type="Pfam" id="PF20737"/>
    </source>
</evidence>
<dbReference type="Proteomes" id="UP000027265">
    <property type="component" value="Unassembled WGS sequence"/>
</dbReference>
<organism evidence="3 4">
    <name type="scientific">Jaapia argillacea MUCL 33604</name>
    <dbReference type="NCBI Taxonomy" id="933084"/>
    <lineage>
        <taxon>Eukaryota</taxon>
        <taxon>Fungi</taxon>
        <taxon>Dikarya</taxon>
        <taxon>Basidiomycota</taxon>
        <taxon>Agaricomycotina</taxon>
        <taxon>Agaricomycetes</taxon>
        <taxon>Agaricomycetidae</taxon>
        <taxon>Jaapiales</taxon>
        <taxon>Jaapiaceae</taxon>
        <taxon>Jaapia</taxon>
    </lineage>
</organism>
<feature type="domain" description="Non-reducing end beta-L-arabinofuranosidase-like GH127 C-terminal" evidence="2">
    <location>
        <begin position="535"/>
        <end position="642"/>
    </location>
</feature>
<accession>A0A067PHG5</accession>
<dbReference type="GO" id="GO:0005975">
    <property type="term" value="P:carbohydrate metabolic process"/>
    <property type="evidence" value="ECO:0007669"/>
    <property type="project" value="InterPro"/>
</dbReference>
<name>A0A067PHG5_9AGAM</name>
<evidence type="ECO:0000313" key="4">
    <source>
        <dbReference type="Proteomes" id="UP000027265"/>
    </source>
</evidence>
<dbReference type="InterPro" id="IPR008928">
    <property type="entry name" value="6-hairpin_glycosidase_sf"/>
</dbReference>
<sequence length="644" mass="73095">MTDCPHPTPLSKVDITCSFWTGRLEAVRVGALPFIYDQLKRTGRWDCLKLQWKPGDPNKPHRFWDSDMAKWLEAACHSLRVQPDPFLASLVEEAVDMIRGAQQEDGYINSYYTVVEPGRCWTNIAWSHEMYCAGHLLEAALAHHSYTQSTHLLTPVLRYVSHIGSVFGPDEGQNPGYPGHQCLELALLRAYEETDGNEMLLDLATFFIEERGQVHPHGDHYYDIEAKRRNEDPFVGPMRKGGRRFEYFQADLPVREVAIQEDGIQGHSVRAMYWLTAVAHLARLSKDESLHIAAKRLWTSVMERKMYITGGLGAIGEWEGFGPDYYLPNESGYLETCASIGLVFFAHQMLLLEPLESKYAQVLERALYNGVLVGMGLDGRSWFYDNPLAVVEEGLKRSEWFEVACCPPNVARLLTSLEKYIYTFSPDGDTLYVNMYLSSSATITLSCGSVLRITQKSKGPWFGGTSLLIEGAPGEVGKLKVVLRKPEGVRRFDIAIDDTPVMQEQSEYTQVLTCSSFCDVSASRVTVSVQFEYQPRTIHPHPLDLANFRHISLARGPFIYCAESIDNPHIPDLRAIRVDEGSPWEEVVDKESFKRWGVEYVKLRTTVWLECGEEDRRKVELTLIPILLWANRGLSTMRVWLPLA</sequence>
<dbReference type="PANTHER" id="PTHR43465:SF2">
    <property type="entry name" value="DUF1680 DOMAIN PROTEIN (AFU_ORTHOLOGUE AFUA_1G08910)"/>
    <property type="match status" value="1"/>
</dbReference>
<dbReference type="InParanoid" id="A0A067PHG5"/>
<dbReference type="InterPro" id="IPR049174">
    <property type="entry name" value="Beta-AFase-like"/>
</dbReference>
<dbReference type="InterPro" id="IPR049049">
    <property type="entry name" value="Beta-AFase-like_GH127_C"/>
</dbReference>
<evidence type="ECO:0000259" key="1">
    <source>
        <dbReference type="Pfam" id="PF07944"/>
    </source>
</evidence>
<protein>
    <submittedName>
        <fullName evidence="3">Glycoside hydrolase family 127 protein</fullName>
    </submittedName>
</protein>
<dbReference type="PANTHER" id="PTHR43465">
    <property type="entry name" value="DUF1680 DOMAIN PROTEIN (AFU_ORTHOLOGUE AFUA_1G08910)"/>
    <property type="match status" value="1"/>
</dbReference>
<gene>
    <name evidence="3" type="ORF">JAAARDRAFT_406078</name>
</gene>
<dbReference type="GO" id="GO:0016787">
    <property type="term" value="F:hydrolase activity"/>
    <property type="evidence" value="ECO:0007669"/>
    <property type="project" value="UniProtKB-KW"/>
</dbReference>